<evidence type="ECO:0000256" key="13">
    <source>
        <dbReference type="ARBA" id="ARBA00022840"/>
    </source>
</evidence>
<dbReference type="EC" id="2.7.11.30" evidence="5"/>
<evidence type="ECO:0000259" key="20">
    <source>
        <dbReference type="PROSITE" id="PS50011"/>
    </source>
</evidence>
<feature type="compositionally biased region" description="Low complexity" evidence="18">
    <location>
        <begin position="600"/>
        <end position="614"/>
    </location>
</feature>
<keyword evidence="7" id="KW-0808">Transferase</keyword>
<dbReference type="GO" id="GO:0005524">
    <property type="term" value="F:ATP binding"/>
    <property type="evidence" value="ECO:0007669"/>
    <property type="project" value="UniProtKB-KW"/>
</dbReference>
<dbReference type="PROSITE" id="PS50011">
    <property type="entry name" value="PROTEIN_KINASE_DOM"/>
    <property type="match status" value="1"/>
</dbReference>
<dbReference type="InterPro" id="IPR000719">
    <property type="entry name" value="Prot_kinase_dom"/>
</dbReference>
<keyword evidence="15 19" id="KW-1133">Transmembrane helix</keyword>
<dbReference type="Gene3D" id="3.30.200.20">
    <property type="entry name" value="Phosphorylase Kinase, domain 1"/>
    <property type="match status" value="1"/>
</dbReference>
<evidence type="ECO:0000313" key="22">
    <source>
        <dbReference type="EMBL" id="AEL12446.1"/>
    </source>
</evidence>
<evidence type="ECO:0000256" key="17">
    <source>
        <dbReference type="ARBA" id="ARBA00023170"/>
    </source>
</evidence>
<dbReference type="InterPro" id="IPR001245">
    <property type="entry name" value="Ser-Thr/Tyr_kinase_cat_dom"/>
</dbReference>
<gene>
    <name evidence="22" type="primary">ALK1/2</name>
</gene>
<evidence type="ECO:0000256" key="3">
    <source>
        <dbReference type="ARBA" id="ARBA00004479"/>
    </source>
</evidence>
<dbReference type="InterPro" id="IPR011009">
    <property type="entry name" value="Kinase-like_dom_sf"/>
</dbReference>
<comment type="cofactor">
    <cofactor evidence="2">
        <name>Mg(2+)</name>
        <dbReference type="ChEBI" id="CHEBI:18420"/>
    </cofactor>
</comment>
<comment type="subcellular location">
    <subcellularLocation>
        <location evidence="3">Membrane</location>
        <topology evidence="3">Single-pass type I membrane protein</topology>
    </subcellularLocation>
</comment>
<feature type="region of interest" description="Disordered" evidence="18">
    <location>
        <begin position="593"/>
        <end position="624"/>
    </location>
</feature>
<reference evidence="22" key="2">
    <citation type="submission" date="2011-06" db="EMBL/GenBank/DDBJ databases">
        <authorList>
            <person name="Kuo D.-H."/>
        </authorList>
    </citation>
    <scope>NUCLEOTIDE SEQUENCE</scope>
    <source>
        <strain evidence="22">Austin</strain>
    </source>
</reference>
<dbReference type="Gene3D" id="2.10.60.10">
    <property type="entry name" value="CD59"/>
    <property type="match status" value="1"/>
</dbReference>
<evidence type="ECO:0000256" key="18">
    <source>
        <dbReference type="SAM" id="MobiDB-lite"/>
    </source>
</evidence>
<dbReference type="SMART" id="SM00467">
    <property type="entry name" value="GS"/>
    <property type="match status" value="1"/>
</dbReference>
<accession>G1EH63</accession>
<keyword evidence="17 22" id="KW-0675">Receptor</keyword>
<dbReference type="EMBL" id="JN091773">
    <property type="protein sequence ID" value="AEL12446.1"/>
    <property type="molecule type" value="mRNA"/>
</dbReference>
<reference evidence="22" key="1">
    <citation type="journal article" date="2011" name="Curr. Biol.">
        <title>A New Molecular Logic for BMP-Mediated Dorsoventral Patterning in the Leech Helobdella.</title>
        <authorList>
            <person name="Kuo D.H."/>
            <person name="Weisblat D.A."/>
        </authorList>
    </citation>
    <scope>NUCLEOTIDE SEQUENCE</scope>
    <source>
        <strain evidence="22">Austin</strain>
    </source>
</reference>
<evidence type="ECO:0000256" key="4">
    <source>
        <dbReference type="ARBA" id="ARBA00009605"/>
    </source>
</evidence>
<dbReference type="PROSITE" id="PS51256">
    <property type="entry name" value="GS"/>
    <property type="match status" value="1"/>
</dbReference>
<evidence type="ECO:0000256" key="19">
    <source>
        <dbReference type="SAM" id="Phobius"/>
    </source>
</evidence>
<dbReference type="InterPro" id="IPR045860">
    <property type="entry name" value="Snake_toxin-like_sf"/>
</dbReference>
<keyword evidence="8 19" id="KW-0812">Transmembrane</keyword>
<dbReference type="PANTHER" id="PTHR23255">
    <property type="entry name" value="TRANSFORMING GROWTH FACTOR-BETA RECEPTOR TYPE I AND II"/>
    <property type="match status" value="1"/>
</dbReference>
<dbReference type="GO" id="GO:0004675">
    <property type="term" value="F:transmembrane receptor protein serine/threonine kinase activity"/>
    <property type="evidence" value="ECO:0007669"/>
    <property type="project" value="UniProtKB-EC"/>
</dbReference>
<evidence type="ECO:0000256" key="15">
    <source>
        <dbReference type="ARBA" id="ARBA00022989"/>
    </source>
</evidence>
<evidence type="ECO:0000256" key="6">
    <source>
        <dbReference type="ARBA" id="ARBA00022527"/>
    </source>
</evidence>
<evidence type="ECO:0000256" key="8">
    <source>
        <dbReference type="ARBA" id="ARBA00022692"/>
    </source>
</evidence>
<dbReference type="AlphaFoldDB" id="G1EH63"/>
<feature type="domain" description="GS" evidence="21">
    <location>
        <begin position="401"/>
        <end position="430"/>
    </location>
</feature>
<evidence type="ECO:0000256" key="1">
    <source>
        <dbReference type="ARBA" id="ARBA00001936"/>
    </source>
</evidence>
<keyword evidence="6" id="KW-0723">Serine/threonine-protein kinase</keyword>
<dbReference type="Pfam" id="PF08515">
    <property type="entry name" value="TGF_beta_GS"/>
    <property type="match status" value="1"/>
</dbReference>
<evidence type="ECO:0000256" key="5">
    <source>
        <dbReference type="ARBA" id="ARBA00012401"/>
    </source>
</evidence>
<comment type="similarity">
    <text evidence="4">Belongs to the protein kinase superfamily. TKL Ser/Thr protein kinase family. TGFB receptor subfamily.</text>
</comment>
<sequence>MFLTNQTNFTSIVPSLLVDNQPMVTSFKCACDHAQRRCPSDSLDYCATSHSCFSAVRKNLKSGRTVETFGCLKNEEQYKMNCHMGSKRYISILCCKVGDFCNKLLQPKLTDKKGGTVRNGTKNGYGLDEDGTSVEPHLHEALYVLIFFMFLTLLGIFIFWFYLRLKRKSPTWKSQKPLLISGGFSEITSNSSNLSNTEYNYFNLTINNHDRLSSDSKGSCFDGSLLCGANLDRHYKDIYRIGGDNNTPSDRFFSASNGSSSGSNIMKSNASNHSISYEKYYTVSDNNNNNNNNNSNFISNNKCVNNNCYNNIKTLKSCKNLFKNGFIQTIRLARKSQKNNTNNCSSQHQSHNHNNNISSCHSNYSNHKNKTNNNSSSSNTTAANNCPANCYGLRIVQMGDSTMKGLIDQTSTSGSGSGAPLLAPRTVSRSIQLVEVIAKGKYGYVWHGLYQEEPVAVKIFSSHAENAWQRECNIYNTTLLRHENVLAFLGADTVSRVQSCTQLWLITRYHELGSLYDYLNKNQLSRQQLLRLLTSAASGLVHLHTNIVGTHGKPGIAHRDVKSKNILVMDDGSCCIADLGLAVVETMFDDSNCGNNSTSQQNNKQQHQQQQHQQPHQHRHRNMLGVDDYNIKVGTRRYMSPEVLDGSIDCERFDSFKKSDVYSFALVMWETARRCRVDDKCEDYELPYNNMVPSDPTLDEMLFVVCTSGFRPAIPKRWKTDTILKAISSLTGECWSYKPDGRLSMLRIKKSLIKLNQHLDDEATAATAALLAGETSPTAKNVLAVDDFQKNIVAVNQNNPQTVEPILNC</sequence>
<protein>
    <recommendedName>
        <fullName evidence="5">receptor protein serine/threonine kinase</fullName>
        <ecNumber evidence="5">2.7.11.30</ecNumber>
    </recommendedName>
</protein>
<keyword evidence="12 22" id="KW-0418">Kinase</keyword>
<evidence type="ECO:0000256" key="16">
    <source>
        <dbReference type="ARBA" id="ARBA00023136"/>
    </source>
</evidence>
<dbReference type="Pfam" id="PF07714">
    <property type="entry name" value="PK_Tyr_Ser-Thr"/>
    <property type="match status" value="2"/>
</dbReference>
<dbReference type="FunFam" id="2.10.60.10:FF:000021">
    <property type="entry name" value="Receptor protein serine/threonine kinase"/>
    <property type="match status" value="1"/>
</dbReference>
<feature type="compositionally biased region" description="Low complexity" evidence="18">
    <location>
        <begin position="339"/>
        <end position="380"/>
    </location>
</feature>
<feature type="region of interest" description="Disordered" evidence="18">
    <location>
        <begin position="338"/>
        <end position="380"/>
    </location>
</feature>
<organism evidence="22">
    <name type="scientific">Helobdella sp. Austin</name>
    <dbReference type="NCBI Taxonomy" id="1071216"/>
    <lineage>
        <taxon>Eukaryota</taxon>
        <taxon>Metazoa</taxon>
        <taxon>Spiralia</taxon>
        <taxon>Lophotrochozoa</taxon>
        <taxon>Annelida</taxon>
        <taxon>Clitellata</taxon>
        <taxon>Hirudinea</taxon>
        <taxon>Rhynchobdellida</taxon>
        <taxon>Glossiphoniidae</taxon>
        <taxon>Helobdella</taxon>
    </lineage>
</organism>
<dbReference type="GO" id="GO:0070724">
    <property type="term" value="C:BMP receptor complex"/>
    <property type="evidence" value="ECO:0007669"/>
    <property type="project" value="TreeGrafter"/>
</dbReference>
<feature type="domain" description="Protein kinase" evidence="20">
    <location>
        <begin position="431"/>
        <end position="759"/>
    </location>
</feature>
<comment type="cofactor">
    <cofactor evidence="1">
        <name>Mn(2+)</name>
        <dbReference type="ChEBI" id="CHEBI:29035"/>
    </cofactor>
</comment>
<evidence type="ECO:0000256" key="2">
    <source>
        <dbReference type="ARBA" id="ARBA00001946"/>
    </source>
</evidence>
<keyword evidence="10" id="KW-0732">Signal</keyword>
<dbReference type="InterPro" id="IPR003605">
    <property type="entry name" value="GS_dom"/>
</dbReference>
<evidence type="ECO:0000259" key="21">
    <source>
        <dbReference type="PROSITE" id="PS51256"/>
    </source>
</evidence>
<dbReference type="SUPFAM" id="SSF56112">
    <property type="entry name" value="Protein kinase-like (PK-like)"/>
    <property type="match status" value="1"/>
</dbReference>
<keyword evidence="9" id="KW-0479">Metal-binding</keyword>
<keyword evidence="16 19" id="KW-0472">Membrane</keyword>
<keyword evidence="13" id="KW-0067">ATP-binding</keyword>
<dbReference type="Gene3D" id="1.10.510.10">
    <property type="entry name" value="Transferase(Phosphotransferase) domain 1"/>
    <property type="match status" value="1"/>
</dbReference>
<evidence type="ECO:0000256" key="11">
    <source>
        <dbReference type="ARBA" id="ARBA00022741"/>
    </source>
</evidence>
<dbReference type="SMART" id="SM00220">
    <property type="entry name" value="S_TKc"/>
    <property type="match status" value="1"/>
</dbReference>
<evidence type="ECO:0000256" key="10">
    <source>
        <dbReference type="ARBA" id="ARBA00022729"/>
    </source>
</evidence>
<evidence type="ECO:0000256" key="9">
    <source>
        <dbReference type="ARBA" id="ARBA00022723"/>
    </source>
</evidence>
<name>G1EH63_9ANNE</name>
<feature type="transmembrane region" description="Helical" evidence="19">
    <location>
        <begin position="141"/>
        <end position="163"/>
    </location>
</feature>
<evidence type="ECO:0000256" key="7">
    <source>
        <dbReference type="ARBA" id="ARBA00022679"/>
    </source>
</evidence>
<dbReference type="InterPro" id="IPR000333">
    <property type="entry name" value="TGFB_receptor"/>
</dbReference>
<proteinExistence type="evidence at transcript level"/>
<keyword evidence="11" id="KW-0547">Nucleotide-binding</keyword>
<evidence type="ECO:0000256" key="14">
    <source>
        <dbReference type="ARBA" id="ARBA00022842"/>
    </source>
</evidence>
<evidence type="ECO:0000256" key="12">
    <source>
        <dbReference type="ARBA" id="ARBA00022777"/>
    </source>
</evidence>
<dbReference type="PANTHER" id="PTHR23255:SF72">
    <property type="entry name" value="RECEPTOR PROTEIN SERINE_THREONINE KINASE"/>
    <property type="match status" value="1"/>
</dbReference>
<dbReference type="InterPro" id="IPR008271">
    <property type="entry name" value="Ser/Thr_kinase_AS"/>
</dbReference>
<keyword evidence="14" id="KW-0460">Magnesium</keyword>
<dbReference type="GO" id="GO:0071363">
    <property type="term" value="P:cellular response to growth factor stimulus"/>
    <property type="evidence" value="ECO:0007669"/>
    <property type="project" value="TreeGrafter"/>
</dbReference>
<dbReference type="PROSITE" id="PS00108">
    <property type="entry name" value="PROTEIN_KINASE_ST"/>
    <property type="match status" value="1"/>
</dbReference>